<evidence type="ECO:0000256" key="1">
    <source>
        <dbReference type="ARBA" id="ARBA00022737"/>
    </source>
</evidence>
<dbReference type="Gene3D" id="1.25.40.20">
    <property type="entry name" value="Ankyrin repeat-containing domain"/>
    <property type="match status" value="2"/>
</dbReference>
<keyword evidence="5" id="KW-1185">Reference proteome</keyword>
<protein>
    <recommendedName>
        <fullName evidence="6">ANK</fullName>
    </recommendedName>
</protein>
<dbReference type="PROSITE" id="PS50088">
    <property type="entry name" value="ANK_REPEAT"/>
    <property type="match status" value="3"/>
</dbReference>
<evidence type="ECO:0000256" key="3">
    <source>
        <dbReference type="PROSITE-ProRule" id="PRU00023"/>
    </source>
</evidence>
<accession>A0A6J7ZWE4</accession>
<feature type="repeat" description="ANK" evidence="3">
    <location>
        <begin position="131"/>
        <end position="163"/>
    </location>
</feature>
<dbReference type="Pfam" id="PF12796">
    <property type="entry name" value="Ank_2"/>
    <property type="match status" value="1"/>
</dbReference>
<dbReference type="SMART" id="SM00248">
    <property type="entry name" value="ANK"/>
    <property type="match status" value="4"/>
</dbReference>
<dbReference type="EMBL" id="CACVKT020000174">
    <property type="protein sequence ID" value="CAC5356734.1"/>
    <property type="molecule type" value="Genomic_DNA"/>
</dbReference>
<dbReference type="SUPFAM" id="SSF48403">
    <property type="entry name" value="Ankyrin repeat"/>
    <property type="match status" value="1"/>
</dbReference>
<dbReference type="PANTHER" id="PTHR24198:SF194">
    <property type="entry name" value="INVERSIN-A"/>
    <property type="match status" value="1"/>
</dbReference>
<evidence type="ECO:0008006" key="6">
    <source>
        <dbReference type="Google" id="ProtNLM"/>
    </source>
</evidence>
<proteinExistence type="predicted"/>
<dbReference type="PROSITE" id="PS50297">
    <property type="entry name" value="ANK_REP_REGION"/>
    <property type="match status" value="3"/>
</dbReference>
<keyword evidence="1" id="KW-0677">Repeat</keyword>
<dbReference type="InterPro" id="IPR002110">
    <property type="entry name" value="Ankyrin_rpt"/>
</dbReference>
<dbReference type="OrthoDB" id="6108379at2759"/>
<dbReference type="Pfam" id="PF13857">
    <property type="entry name" value="Ank_5"/>
    <property type="match status" value="1"/>
</dbReference>
<sequence length="201" mass="22116">MLQINVINAQTYFGSNALIISALNGNIEITQLLLENNADCNICCSSKQSLIDTIKGHPSKTLEEEKQGCFDYLIKNASSHVADYVNKKSVDYVFDIEAGCSPLHFACFMGRIDVVCCLMDHNADINITKEDGTTPLFFACEVGHEDIVCLLLDKGADTQICRLDGKSPLGIATDNGHKSIVVIVTEHMMKEEKNVFLNLVL</sequence>
<evidence type="ECO:0000256" key="2">
    <source>
        <dbReference type="ARBA" id="ARBA00023043"/>
    </source>
</evidence>
<dbReference type="Proteomes" id="UP000507470">
    <property type="component" value="Unassembled WGS sequence"/>
</dbReference>
<name>A0A6J7ZWE4_MYTCO</name>
<evidence type="ECO:0000313" key="4">
    <source>
        <dbReference type="EMBL" id="CAC5356734.1"/>
    </source>
</evidence>
<feature type="repeat" description="ANK" evidence="3">
    <location>
        <begin position="13"/>
        <end position="45"/>
    </location>
</feature>
<reference evidence="4 5" key="1">
    <citation type="submission" date="2020-06" db="EMBL/GenBank/DDBJ databases">
        <authorList>
            <person name="Li R."/>
            <person name="Bekaert M."/>
        </authorList>
    </citation>
    <scope>NUCLEOTIDE SEQUENCE [LARGE SCALE GENOMIC DNA]</scope>
    <source>
        <strain evidence="5">wild</strain>
    </source>
</reference>
<gene>
    <name evidence="4" type="ORF">MCOR_739</name>
</gene>
<keyword evidence="2 3" id="KW-0040">ANK repeat</keyword>
<feature type="repeat" description="ANK" evidence="3">
    <location>
        <begin position="98"/>
        <end position="130"/>
    </location>
</feature>
<dbReference type="PANTHER" id="PTHR24198">
    <property type="entry name" value="ANKYRIN REPEAT AND PROTEIN KINASE DOMAIN-CONTAINING PROTEIN"/>
    <property type="match status" value="1"/>
</dbReference>
<dbReference type="AlphaFoldDB" id="A0A6J7ZWE4"/>
<organism evidence="4 5">
    <name type="scientific">Mytilus coruscus</name>
    <name type="common">Sea mussel</name>
    <dbReference type="NCBI Taxonomy" id="42192"/>
    <lineage>
        <taxon>Eukaryota</taxon>
        <taxon>Metazoa</taxon>
        <taxon>Spiralia</taxon>
        <taxon>Lophotrochozoa</taxon>
        <taxon>Mollusca</taxon>
        <taxon>Bivalvia</taxon>
        <taxon>Autobranchia</taxon>
        <taxon>Pteriomorphia</taxon>
        <taxon>Mytilida</taxon>
        <taxon>Mytiloidea</taxon>
        <taxon>Mytilidae</taxon>
        <taxon>Mytilinae</taxon>
        <taxon>Mytilus</taxon>
    </lineage>
</organism>
<dbReference type="InterPro" id="IPR036770">
    <property type="entry name" value="Ankyrin_rpt-contain_sf"/>
</dbReference>
<evidence type="ECO:0000313" key="5">
    <source>
        <dbReference type="Proteomes" id="UP000507470"/>
    </source>
</evidence>